<dbReference type="InterPro" id="IPR039069">
    <property type="entry name" value="CE7"/>
</dbReference>
<sequence length="297" mass="32826">MARPEDFDAFWDDVLERASRIPLNATAERVPMRSTPEVDVYDVRYDSLDGVRIAGWYCAPTGRRGRLPAILQVPGYNSDPAIPKPAARAGYAAFSAAPRGKVRSNAQYNPGYPGLLTHNIVDRNTYAYRGFYIDAVRAFDFLLGREEVDPERIGVTGSSQGGGLTLAVSALRPSRVRAAAAGAPYLVGFMDAIELTHTYPYQEIRDYLRLHPEREAAVRQTLSYFDGIHFGPRITCPILVNIGLQDNVCPPETGYAAFKAIASKDKRLYPYDGHGHDAGRVVHGAIIDAFFRKHLNP</sequence>
<dbReference type="Pfam" id="PF05448">
    <property type="entry name" value="AXE1"/>
    <property type="match status" value="1"/>
</dbReference>
<protein>
    <recommendedName>
        <fullName evidence="3">Acetyl xylan esterase domain-containing protein</fullName>
    </recommendedName>
</protein>
<feature type="active site" description="Nucleophile" evidence="1">
    <location>
        <position position="159"/>
    </location>
</feature>
<dbReference type="PANTHER" id="PTHR40111:SF1">
    <property type="entry name" value="CEPHALOSPORIN-C DEACETYLASE"/>
    <property type="match status" value="1"/>
</dbReference>
<dbReference type="GO" id="GO:0005976">
    <property type="term" value="P:polysaccharide metabolic process"/>
    <property type="evidence" value="ECO:0007669"/>
    <property type="project" value="TreeGrafter"/>
</dbReference>
<dbReference type="Proteomes" id="UP000178606">
    <property type="component" value="Unassembled WGS sequence"/>
</dbReference>
<dbReference type="Gene3D" id="3.40.50.1820">
    <property type="entry name" value="alpha/beta hydrolase"/>
    <property type="match status" value="1"/>
</dbReference>
<feature type="active site" description="Charge relay system" evidence="1">
    <location>
        <position position="276"/>
    </location>
</feature>
<name>A0A1F6C576_HANXR</name>
<evidence type="ECO:0000259" key="3">
    <source>
        <dbReference type="Pfam" id="PF05448"/>
    </source>
</evidence>
<feature type="active site" description="Charge relay system" evidence="1">
    <location>
        <position position="246"/>
    </location>
</feature>
<evidence type="ECO:0000256" key="2">
    <source>
        <dbReference type="PIRSR" id="PIRSR639069-2"/>
    </source>
</evidence>
<proteinExistence type="predicted"/>
<dbReference type="PANTHER" id="PTHR40111">
    <property type="entry name" value="CEPHALOSPORIN-C DEACETYLASE"/>
    <property type="match status" value="1"/>
</dbReference>
<evidence type="ECO:0000313" key="5">
    <source>
        <dbReference type="Proteomes" id="UP000178606"/>
    </source>
</evidence>
<evidence type="ECO:0000256" key="1">
    <source>
        <dbReference type="PIRSR" id="PIRSR639069-1"/>
    </source>
</evidence>
<organism evidence="4 5">
    <name type="scientific">Handelsmanbacteria sp. (strain RIFCSPLOWO2_12_FULL_64_10)</name>
    <dbReference type="NCBI Taxonomy" id="1817868"/>
    <lineage>
        <taxon>Bacteria</taxon>
        <taxon>Candidatus Handelsmaniibacteriota</taxon>
    </lineage>
</organism>
<feature type="binding site" evidence="2">
    <location>
        <position position="76"/>
    </location>
    <ligand>
        <name>substrate</name>
    </ligand>
</feature>
<dbReference type="AlphaFoldDB" id="A0A1F6C576"/>
<gene>
    <name evidence="4" type="ORF">A3F84_08170</name>
</gene>
<dbReference type="InterPro" id="IPR029058">
    <property type="entry name" value="AB_hydrolase_fold"/>
</dbReference>
<accession>A0A1F6C576</accession>
<dbReference type="EMBL" id="MFKF01000419">
    <property type="protein sequence ID" value="OGG44007.1"/>
    <property type="molecule type" value="Genomic_DNA"/>
</dbReference>
<feature type="domain" description="Acetyl xylan esterase" evidence="3">
    <location>
        <begin position="3"/>
        <end position="280"/>
    </location>
</feature>
<comment type="caution">
    <text evidence="4">The sequence shown here is derived from an EMBL/GenBank/DDBJ whole genome shotgun (WGS) entry which is preliminary data.</text>
</comment>
<reference evidence="4 5" key="1">
    <citation type="journal article" date="2016" name="Nat. Commun.">
        <title>Thousands of microbial genomes shed light on interconnected biogeochemical processes in an aquifer system.</title>
        <authorList>
            <person name="Anantharaman K."/>
            <person name="Brown C.T."/>
            <person name="Hug L.A."/>
            <person name="Sharon I."/>
            <person name="Castelle C.J."/>
            <person name="Probst A.J."/>
            <person name="Thomas B.C."/>
            <person name="Singh A."/>
            <person name="Wilkins M.J."/>
            <person name="Karaoz U."/>
            <person name="Brodie E.L."/>
            <person name="Williams K.H."/>
            <person name="Hubbard S.S."/>
            <person name="Banfield J.F."/>
        </authorList>
    </citation>
    <scope>NUCLEOTIDE SEQUENCE [LARGE SCALE GENOMIC DNA]</scope>
    <source>
        <strain evidence="5">RIFCSPLOWO2_12_FULL_64_10</strain>
    </source>
</reference>
<dbReference type="InterPro" id="IPR008391">
    <property type="entry name" value="AXE1_dom"/>
</dbReference>
<dbReference type="SUPFAM" id="SSF53474">
    <property type="entry name" value="alpha/beta-Hydrolases"/>
    <property type="match status" value="1"/>
</dbReference>
<dbReference type="GO" id="GO:0052689">
    <property type="term" value="F:carboxylic ester hydrolase activity"/>
    <property type="evidence" value="ECO:0007669"/>
    <property type="project" value="TreeGrafter"/>
</dbReference>
<evidence type="ECO:0000313" key="4">
    <source>
        <dbReference type="EMBL" id="OGG44007.1"/>
    </source>
</evidence>